<evidence type="ECO:0000313" key="1">
    <source>
        <dbReference type="EMBL" id="OGZ46151.1"/>
    </source>
</evidence>
<name>A0A1G2G8D1_9BACT</name>
<comment type="caution">
    <text evidence="1">The sequence shown here is derived from an EMBL/GenBank/DDBJ whole genome shotgun (WGS) entry which is preliminary data.</text>
</comment>
<evidence type="ECO:0000313" key="2">
    <source>
        <dbReference type="Proteomes" id="UP000177785"/>
    </source>
</evidence>
<reference evidence="1 2" key="1">
    <citation type="journal article" date="2016" name="Nat. Commun.">
        <title>Thousands of microbial genomes shed light on interconnected biogeochemical processes in an aquifer system.</title>
        <authorList>
            <person name="Anantharaman K."/>
            <person name="Brown C.T."/>
            <person name="Hug L.A."/>
            <person name="Sharon I."/>
            <person name="Castelle C.J."/>
            <person name="Probst A.J."/>
            <person name="Thomas B.C."/>
            <person name="Singh A."/>
            <person name="Wilkins M.J."/>
            <person name="Karaoz U."/>
            <person name="Brodie E.L."/>
            <person name="Williams K.H."/>
            <person name="Hubbard S.S."/>
            <person name="Banfield J.F."/>
        </authorList>
    </citation>
    <scope>NUCLEOTIDE SEQUENCE [LARGE SCALE GENOMIC DNA]</scope>
</reference>
<proteinExistence type="predicted"/>
<dbReference type="EMBL" id="MHNL01000001">
    <property type="protein sequence ID" value="OGZ46151.1"/>
    <property type="molecule type" value="Genomic_DNA"/>
</dbReference>
<dbReference type="STRING" id="1802115.A2756_06075"/>
<dbReference type="AlphaFoldDB" id="A0A1G2G8D1"/>
<protein>
    <submittedName>
        <fullName evidence="1">Uncharacterized protein</fullName>
    </submittedName>
</protein>
<gene>
    <name evidence="1" type="ORF">A2756_06075</name>
</gene>
<organism evidence="1 2">
    <name type="scientific">Candidatus Ryanbacteria bacterium RIFCSPHIGHO2_01_FULL_48_27</name>
    <dbReference type="NCBI Taxonomy" id="1802115"/>
    <lineage>
        <taxon>Bacteria</taxon>
        <taxon>Candidatus Ryaniibacteriota</taxon>
    </lineage>
</organism>
<accession>A0A1G2G8D1</accession>
<dbReference type="Proteomes" id="UP000177785">
    <property type="component" value="Unassembled WGS sequence"/>
</dbReference>
<sequence>MLCEADGHFIGVRHLPLHGLRELFYKVWAVEHAIQKGASDPRYTRHLASALAIPETHAINGFFGSRDAVLKEACGAAARRLGAKIICDPPSPLCEILEHQAAHAVLVRVSSRERYAGEHLLRYAKSFGGKTRLVCFREDDFVYLRFAIGALKVSHAHLLMPGGEWFLRTDQAWMYEMIAAAILLCILRPDFCPTPSITFP</sequence>